<dbReference type="Proteomes" id="UP000285469">
    <property type="component" value="Unassembled WGS sequence"/>
</dbReference>
<dbReference type="OMA" id="KFGMEGW"/>
<dbReference type="AlphaFoldDB" id="A0A174K8B8"/>
<comment type="caution">
    <text evidence="4">The sequence shown here is derived from an EMBL/GenBank/DDBJ whole genome shotgun (WGS) entry which is preliminary data.</text>
</comment>
<reference evidence="5" key="3">
    <citation type="submission" date="2021-10" db="EMBL/GenBank/DDBJ databases">
        <title>Collection of gut derived symbiotic bacterial strains cultured from healthy donors.</title>
        <authorList>
            <person name="Lin H."/>
            <person name="Littmann E."/>
            <person name="Kohout C."/>
            <person name="Pamer E.G."/>
        </authorList>
    </citation>
    <scope>NUCLEOTIDE SEQUENCE</scope>
    <source>
        <strain evidence="5">DFI.1.167</strain>
    </source>
</reference>
<dbReference type="Proteomes" id="UP001199363">
    <property type="component" value="Unassembled WGS sequence"/>
</dbReference>
<evidence type="ECO:0000313" key="10">
    <source>
        <dbReference type="Proteomes" id="UP000462015"/>
    </source>
</evidence>
<dbReference type="PANTHER" id="PTHR39196">
    <property type="entry name" value="PRIMOSOME, DNAD SUBUNIT"/>
    <property type="match status" value="1"/>
</dbReference>
<evidence type="ECO:0000313" key="5">
    <source>
        <dbReference type="EMBL" id="MCB7282056.1"/>
    </source>
</evidence>
<dbReference type="InterPro" id="IPR025400">
    <property type="entry name" value="Lin1244/Lin1753-like_N"/>
</dbReference>
<feature type="region of interest" description="Disordered" evidence="1">
    <location>
        <begin position="144"/>
        <end position="163"/>
    </location>
</feature>
<dbReference type="Proteomes" id="UP000261003">
    <property type="component" value="Unassembled WGS sequence"/>
</dbReference>
<feature type="compositionally biased region" description="Basic and acidic residues" evidence="1">
    <location>
        <begin position="185"/>
        <end position="203"/>
    </location>
</feature>
<name>A0A174K8B8_PHOVU</name>
<dbReference type="GeneID" id="5301879"/>
<dbReference type="EMBL" id="JAJCQG010000043">
    <property type="protein sequence ID" value="MCB7282056.1"/>
    <property type="molecule type" value="Genomic_DNA"/>
</dbReference>
<feature type="region of interest" description="Disordered" evidence="1">
    <location>
        <begin position="185"/>
        <end position="227"/>
    </location>
</feature>
<dbReference type="RefSeq" id="WP_011964935.1">
    <property type="nucleotide sequence ID" value="NZ_BAABZK010000001.1"/>
</dbReference>
<sequence length="364" mass="41879">MPKTAKKGFTYFRFETDHFYDPKVKRLKNKFGMEGWGVFHFIVNEIYRVEGCYMVMDADGLFDISDYSRMDEKKVSDIIDYCAELGLFNKELWQDKQILTSEEIQELYVGICKAIHRKPGIPESILLLETEPSPESATIPHATCEQQDTPAHECGSPASLPEDGKEIRQAVTRIRTLFAAEKELREEADKTRENKPYKIKENKISSPTPPAQASGEGEKDEDRDSLPGKLKYLGVDEYYTGWIYRLSACYPEFPVGKAIEDILQSDFHLTKGNYLYPLVENYIAKYNAEYGEADRQRRQEETMRNRRKTLELLGVAVRDQQEILQLASVAPMVLDTALKETWGNKRIKSPTRFILSRMRQAVSA</sequence>
<evidence type="ECO:0000256" key="1">
    <source>
        <dbReference type="SAM" id="MobiDB-lite"/>
    </source>
</evidence>
<dbReference type="PANTHER" id="PTHR39196:SF1">
    <property type="entry name" value="PRIMOSOME, DNAD SUBUNIT"/>
    <property type="match status" value="1"/>
</dbReference>
<dbReference type="EMBL" id="QSTG01000002">
    <property type="protein sequence ID" value="RGM47708.1"/>
    <property type="molecule type" value="Genomic_DNA"/>
</dbReference>
<dbReference type="EMBL" id="WDBY01000025">
    <property type="protein sequence ID" value="KAB6476685.1"/>
    <property type="molecule type" value="Genomic_DNA"/>
</dbReference>
<gene>
    <name evidence="7" type="ORF">DWV70_06795</name>
    <name evidence="6" type="ORF">DXC16_02075</name>
    <name evidence="4" type="ORF">GAY12_15370</name>
    <name evidence="3" type="ORF">GAZ06_13120</name>
    <name evidence="5" type="ORF">LI282_13560</name>
</gene>
<dbReference type="Proteomes" id="UP000462015">
    <property type="component" value="Unassembled WGS sequence"/>
</dbReference>
<evidence type="ECO:0000259" key="2">
    <source>
        <dbReference type="Pfam" id="PF14297"/>
    </source>
</evidence>
<evidence type="ECO:0000313" key="11">
    <source>
        <dbReference type="Proteomes" id="UP000468344"/>
    </source>
</evidence>
<proteinExistence type="predicted"/>
<dbReference type="EMBL" id="WDAL01000032">
    <property type="protein sequence ID" value="KAB6632834.1"/>
    <property type="molecule type" value="Genomic_DNA"/>
</dbReference>
<protein>
    <submittedName>
        <fullName evidence="4">DUF4373 domain-containing protein</fullName>
    </submittedName>
</protein>
<evidence type="ECO:0000313" key="4">
    <source>
        <dbReference type="EMBL" id="KAB6632834.1"/>
    </source>
</evidence>
<feature type="domain" description="Lin1244/Lin1753-like N-terminal" evidence="2">
    <location>
        <begin position="11"/>
        <end position="104"/>
    </location>
</feature>
<organism evidence="4 10">
    <name type="scientific">Phocaeicola vulgatus</name>
    <name type="common">Bacteroides vulgatus</name>
    <dbReference type="NCBI Taxonomy" id="821"/>
    <lineage>
        <taxon>Bacteria</taxon>
        <taxon>Pseudomonadati</taxon>
        <taxon>Bacteroidota</taxon>
        <taxon>Bacteroidia</taxon>
        <taxon>Bacteroidales</taxon>
        <taxon>Bacteroidaceae</taxon>
        <taxon>Phocaeicola</taxon>
    </lineage>
</organism>
<dbReference type="EMBL" id="QSAI01000010">
    <property type="protein sequence ID" value="RGW48690.1"/>
    <property type="molecule type" value="Genomic_DNA"/>
</dbReference>
<dbReference type="Pfam" id="PF14297">
    <property type="entry name" value="Lin1244_N"/>
    <property type="match status" value="1"/>
</dbReference>
<accession>A0A174K8B8</accession>
<evidence type="ECO:0000313" key="9">
    <source>
        <dbReference type="Proteomes" id="UP000285469"/>
    </source>
</evidence>
<feature type="compositionally biased region" description="Basic and acidic residues" evidence="1">
    <location>
        <begin position="216"/>
        <end position="226"/>
    </location>
</feature>
<evidence type="ECO:0000313" key="8">
    <source>
        <dbReference type="Proteomes" id="UP000261003"/>
    </source>
</evidence>
<evidence type="ECO:0000313" key="6">
    <source>
        <dbReference type="EMBL" id="RGM47708.1"/>
    </source>
</evidence>
<evidence type="ECO:0000313" key="7">
    <source>
        <dbReference type="EMBL" id="RGW48690.1"/>
    </source>
</evidence>
<evidence type="ECO:0000313" key="3">
    <source>
        <dbReference type="EMBL" id="KAB6476685.1"/>
    </source>
</evidence>
<dbReference type="Proteomes" id="UP000468344">
    <property type="component" value="Unassembled WGS sequence"/>
</dbReference>
<reference evidence="8 9" key="1">
    <citation type="submission" date="2018-08" db="EMBL/GenBank/DDBJ databases">
        <title>A genome reference for cultivated species of the human gut microbiota.</title>
        <authorList>
            <person name="Zou Y."/>
            <person name="Xue W."/>
            <person name="Luo G."/>
        </authorList>
    </citation>
    <scope>NUCLEOTIDE SEQUENCE [LARGE SCALE GENOMIC DNA]</scope>
    <source>
        <strain evidence="7 9">AF12-25</strain>
        <strain evidence="6 8">OM08-13BH</strain>
    </source>
</reference>
<reference evidence="10 11" key="2">
    <citation type="journal article" date="2019" name="Nat. Med.">
        <title>A library of human gut bacterial isolates paired with longitudinal multiomics data enables mechanistic microbiome research.</title>
        <authorList>
            <person name="Poyet M."/>
            <person name="Groussin M."/>
            <person name="Gibbons S.M."/>
            <person name="Avila-Pacheco J."/>
            <person name="Jiang X."/>
            <person name="Kearney S.M."/>
            <person name="Perrotta A.R."/>
            <person name="Berdy B."/>
            <person name="Zhao S."/>
            <person name="Lieberman T.D."/>
            <person name="Swanson P.K."/>
            <person name="Smith M."/>
            <person name="Roesemann S."/>
            <person name="Alexander J.E."/>
            <person name="Rich S.A."/>
            <person name="Livny J."/>
            <person name="Vlamakis H."/>
            <person name="Clish C."/>
            <person name="Bullock K."/>
            <person name="Deik A."/>
            <person name="Scott J."/>
            <person name="Pierce K.A."/>
            <person name="Xavier R.J."/>
            <person name="Alm E.J."/>
        </authorList>
    </citation>
    <scope>NUCLEOTIDE SEQUENCE [LARGE SCALE GENOMIC DNA]</scope>
    <source>
        <strain evidence="3 11">BIOML-A140</strain>
        <strain evidence="4 10">BIOML-A98</strain>
    </source>
</reference>